<gene>
    <name evidence="5" type="ORF">JI746_08535</name>
</gene>
<feature type="domain" description="Glutaredoxin" evidence="3">
    <location>
        <begin position="82"/>
        <end position="139"/>
    </location>
</feature>
<dbReference type="Gene3D" id="3.40.30.10">
    <property type="entry name" value="Glutaredoxin"/>
    <property type="match status" value="1"/>
</dbReference>
<dbReference type="InterPro" id="IPR036249">
    <property type="entry name" value="Thioredoxin-like_sf"/>
</dbReference>
<dbReference type="CDD" id="cd02976">
    <property type="entry name" value="NrdH"/>
    <property type="match status" value="1"/>
</dbReference>
<dbReference type="SUPFAM" id="SSF52833">
    <property type="entry name" value="Thioredoxin-like"/>
    <property type="match status" value="1"/>
</dbReference>
<organism evidence="5 6">
    <name type="scientific">Ramlibacter alkalitolerans</name>
    <dbReference type="NCBI Taxonomy" id="2039631"/>
    <lineage>
        <taxon>Bacteria</taxon>
        <taxon>Pseudomonadati</taxon>
        <taxon>Pseudomonadota</taxon>
        <taxon>Betaproteobacteria</taxon>
        <taxon>Burkholderiales</taxon>
        <taxon>Comamonadaceae</taxon>
        <taxon>Ramlibacter</taxon>
    </lineage>
</organism>
<feature type="compositionally biased region" description="Low complexity" evidence="1">
    <location>
        <begin position="186"/>
        <end position="202"/>
    </location>
</feature>
<evidence type="ECO:0000259" key="4">
    <source>
        <dbReference type="Pfam" id="PF13511"/>
    </source>
</evidence>
<dbReference type="Pfam" id="PF13511">
    <property type="entry name" value="DUF4124"/>
    <property type="match status" value="1"/>
</dbReference>
<dbReference type="Proteomes" id="UP000622707">
    <property type="component" value="Unassembled WGS sequence"/>
</dbReference>
<feature type="signal peptide" evidence="2">
    <location>
        <begin position="1"/>
        <end position="25"/>
    </location>
</feature>
<feature type="domain" description="DUF4124" evidence="4">
    <location>
        <begin position="16"/>
        <end position="61"/>
    </location>
</feature>
<dbReference type="EMBL" id="JAEQND010000004">
    <property type="protein sequence ID" value="MBL0425152.1"/>
    <property type="molecule type" value="Genomic_DNA"/>
</dbReference>
<evidence type="ECO:0000313" key="5">
    <source>
        <dbReference type="EMBL" id="MBL0425152.1"/>
    </source>
</evidence>
<feature type="region of interest" description="Disordered" evidence="1">
    <location>
        <begin position="39"/>
        <end position="61"/>
    </location>
</feature>
<reference evidence="5 6" key="1">
    <citation type="journal article" date="2017" name="Int. J. Syst. Evol. Microbiol.">
        <title>Ramlibacter alkalitolerans sp. nov., alkali-tolerant bacterium isolated from soil of ginseng.</title>
        <authorList>
            <person name="Lee D.H."/>
            <person name="Cha C.J."/>
        </authorList>
    </citation>
    <scope>NUCLEOTIDE SEQUENCE [LARGE SCALE GENOMIC DNA]</scope>
    <source>
        <strain evidence="5 6">KACC 19305</strain>
    </source>
</reference>
<dbReference type="RefSeq" id="WP_201688471.1">
    <property type="nucleotide sequence ID" value="NZ_JAEQND010000004.1"/>
</dbReference>
<evidence type="ECO:0000259" key="3">
    <source>
        <dbReference type="Pfam" id="PF00462"/>
    </source>
</evidence>
<dbReference type="InterPro" id="IPR002109">
    <property type="entry name" value="Glutaredoxin"/>
</dbReference>
<dbReference type="Pfam" id="PF00462">
    <property type="entry name" value="Glutaredoxin"/>
    <property type="match status" value="1"/>
</dbReference>
<accession>A0ABS1JLQ4</accession>
<feature type="region of interest" description="Disordered" evidence="1">
    <location>
        <begin position="184"/>
        <end position="221"/>
    </location>
</feature>
<protein>
    <submittedName>
        <fullName evidence="5">Glutaredoxin family protein</fullName>
    </submittedName>
</protein>
<keyword evidence="2" id="KW-0732">Signal</keyword>
<feature type="compositionally biased region" description="Pro residues" evidence="1">
    <location>
        <begin position="203"/>
        <end position="214"/>
    </location>
</feature>
<name>A0ABS1JLQ4_9BURK</name>
<dbReference type="PROSITE" id="PS51354">
    <property type="entry name" value="GLUTAREDOXIN_2"/>
    <property type="match status" value="1"/>
</dbReference>
<feature type="compositionally biased region" description="Low complexity" evidence="1">
    <location>
        <begin position="47"/>
        <end position="61"/>
    </location>
</feature>
<evidence type="ECO:0000256" key="1">
    <source>
        <dbReference type="SAM" id="MobiDB-lite"/>
    </source>
</evidence>
<comment type="caution">
    <text evidence="5">The sequence shown here is derived from an EMBL/GenBank/DDBJ whole genome shotgun (WGS) entry which is preliminary data.</text>
</comment>
<evidence type="ECO:0000256" key="2">
    <source>
        <dbReference type="SAM" id="SignalP"/>
    </source>
</evidence>
<sequence length="221" mass="22797">MSSVRLAALAAALACASLWGTAAHAQVYRIVGPDGRVTFSDRPPPDANATPAPSLPLPASTGSAATATLPFELRNAATRFPVTLYTGKECGPCEAARSFLANRGIPFTEKTVSTDADARAVRNLSGANSLPFATVGGQHLVGFSDSEWAQYMDAAGYPRTSQLPPGYRNAPATPVVAVEPVRRAEPAAAAQAPAPARAQAPQAPLPLPSDPSPSNPLGLRF</sequence>
<proteinExistence type="predicted"/>
<dbReference type="InterPro" id="IPR025392">
    <property type="entry name" value="DUF4124"/>
</dbReference>
<evidence type="ECO:0000313" key="6">
    <source>
        <dbReference type="Proteomes" id="UP000622707"/>
    </source>
</evidence>
<feature type="chain" id="PRO_5046228164" evidence="2">
    <location>
        <begin position="26"/>
        <end position="221"/>
    </location>
</feature>
<keyword evidence="6" id="KW-1185">Reference proteome</keyword>